<evidence type="ECO:0000256" key="2">
    <source>
        <dbReference type="ARBA" id="ARBA00022737"/>
    </source>
</evidence>
<dbReference type="Pfam" id="PF23271">
    <property type="entry name" value="HEAT_GCN1"/>
    <property type="match status" value="1"/>
</dbReference>
<feature type="region of interest" description="Disordered" evidence="3">
    <location>
        <begin position="963"/>
        <end position="1103"/>
    </location>
</feature>
<keyword evidence="8" id="KW-1185">Reference proteome</keyword>
<dbReference type="SUPFAM" id="SSF48371">
    <property type="entry name" value="ARM repeat"/>
    <property type="match status" value="1"/>
</dbReference>
<comment type="similarity">
    <text evidence="1">Belongs to the RRP12 family.</text>
</comment>
<proteinExistence type="inferred from homology"/>
<evidence type="ECO:0000259" key="4">
    <source>
        <dbReference type="Pfam" id="PF08161"/>
    </source>
</evidence>
<dbReference type="Pfam" id="PF08161">
    <property type="entry name" value="RRP12_HEAT"/>
    <property type="match status" value="1"/>
</dbReference>
<dbReference type="AlphaFoldDB" id="A0A067K2N4"/>
<dbReference type="Gene3D" id="1.25.10.10">
    <property type="entry name" value="Leucine-rich Repeat Variant"/>
    <property type="match status" value="1"/>
</dbReference>
<dbReference type="InterPro" id="IPR057546">
    <property type="entry name" value="HEAT_GCN1"/>
</dbReference>
<dbReference type="PANTHER" id="PTHR48412">
    <property type="entry name" value="ARM REPEAT SUPERFAMILY PROTEIN"/>
    <property type="match status" value="1"/>
</dbReference>
<dbReference type="OrthoDB" id="2192888at2759"/>
<dbReference type="InterPro" id="IPR057860">
    <property type="entry name" value="HEAT_RRP12_N"/>
</dbReference>
<dbReference type="EMBL" id="KK914930">
    <property type="protein sequence ID" value="KDP26064.1"/>
    <property type="molecule type" value="Genomic_DNA"/>
</dbReference>
<evidence type="ECO:0000256" key="3">
    <source>
        <dbReference type="SAM" id="MobiDB-lite"/>
    </source>
</evidence>
<feature type="domain" description="RRP12 HEAT" evidence="4">
    <location>
        <begin position="298"/>
        <end position="601"/>
    </location>
</feature>
<name>A0A067K2N4_JATCU</name>
<dbReference type="InterPro" id="IPR012978">
    <property type="entry name" value="HEAT_RRP12"/>
</dbReference>
<dbReference type="InterPro" id="IPR016024">
    <property type="entry name" value="ARM-type_fold"/>
</dbReference>
<evidence type="ECO:0000313" key="8">
    <source>
        <dbReference type="Proteomes" id="UP000027138"/>
    </source>
</evidence>
<protein>
    <submittedName>
        <fullName evidence="7">Uncharacterized protein</fullName>
    </submittedName>
</protein>
<evidence type="ECO:0000313" key="7">
    <source>
        <dbReference type="EMBL" id="KDP26064.1"/>
    </source>
</evidence>
<evidence type="ECO:0000259" key="5">
    <source>
        <dbReference type="Pfam" id="PF23271"/>
    </source>
</evidence>
<accession>A0A067K2N4</accession>
<dbReference type="PANTHER" id="PTHR48412:SF1">
    <property type="entry name" value="ARM REPEAT SUPERFAMILY PROTEIN"/>
    <property type="match status" value="1"/>
</dbReference>
<organism evidence="7 8">
    <name type="scientific">Jatropha curcas</name>
    <name type="common">Barbados nut</name>
    <dbReference type="NCBI Taxonomy" id="180498"/>
    <lineage>
        <taxon>Eukaryota</taxon>
        <taxon>Viridiplantae</taxon>
        <taxon>Streptophyta</taxon>
        <taxon>Embryophyta</taxon>
        <taxon>Tracheophyta</taxon>
        <taxon>Spermatophyta</taxon>
        <taxon>Magnoliopsida</taxon>
        <taxon>eudicotyledons</taxon>
        <taxon>Gunneridae</taxon>
        <taxon>Pentapetalae</taxon>
        <taxon>rosids</taxon>
        <taxon>fabids</taxon>
        <taxon>Malpighiales</taxon>
        <taxon>Euphorbiaceae</taxon>
        <taxon>Crotonoideae</taxon>
        <taxon>Jatropheae</taxon>
        <taxon>Jatropha</taxon>
    </lineage>
</organism>
<dbReference type="Pfam" id="PF25772">
    <property type="entry name" value="HEAT_RRP12_N"/>
    <property type="match status" value="1"/>
</dbReference>
<feature type="compositionally biased region" description="Basic residues" evidence="3">
    <location>
        <begin position="1089"/>
        <end position="1103"/>
    </location>
</feature>
<dbReference type="InterPro" id="IPR011989">
    <property type="entry name" value="ARM-like"/>
</dbReference>
<gene>
    <name evidence="7" type="ORF">JCGZ_21097</name>
</gene>
<dbReference type="STRING" id="180498.A0A067K2N4"/>
<feature type="domain" description="Stalled ribosome sensor GCN1-like HEAT repeats region" evidence="5">
    <location>
        <begin position="789"/>
        <end position="912"/>
    </location>
</feature>
<evidence type="ECO:0000259" key="6">
    <source>
        <dbReference type="Pfam" id="PF25772"/>
    </source>
</evidence>
<evidence type="ECO:0000256" key="1">
    <source>
        <dbReference type="ARBA" id="ARBA00007690"/>
    </source>
</evidence>
<keyword evidence="2" id="KW-0677">Repeat</keyword>
<reference evidence="7 8" key="1">
    <citation type="journal article" date="2014" name="PLoS ONE">
        <title>Global Analysis of Gene Expression Profiles in Physic Nut (Jatropha curcas L.) Seedlings Exposed to Salt Stress.</title>
        <authorList>
            <person name="Zhang L."/>
            <person name="Zhang C."/>
            <person name="Wu P."/>
            <person name="Chen Y."/>
            <person name="Li M."/>
            <person name="Jiang H."/>
            <person name="Wu G."/>
        </authorList>
    </citation>
    <scope>NUCLEOTIDE SEQUENCE [LARGE SCALE GENOMIC DNA]</scope>
    <source>
        <strain evidence="8">cv. GZQX0401</strain>
        <tissue evidence="7">Young leaves</tissue>
    </source>
</reference>
<sequence length="1103" mass="121533">MEPNIGTQTIEESETGFKDDSDICQQLLSRYSTSKAQHHRHLLATAAAIRSILSAESLPLSPPAYFAAAIDNLSDSETLDSTAVAALLSFVSIIVPLIPPKGINGDKASEAVTVLVAVVERDGLGAASVSCVIKCLGVLILGFCDLEDWGSVNLGFETVLKSSIDKRPKVRRTAQDCLEKVLKSLKSPSVIKESSKLVLSSFKRYMPMALTLSELKIEDGSKDETLSKSGNLEILHMLNLLKLTIPYLSVKLCSKILLELPTLLKIAFGKDCYGSTSGMKNVPKVCGSIAGLLNCETTTARQASDILKEIIKHCIDPKKLSTEGSQSFEDVSQESEEADMIKLTCDTFESTLSSYNGIPNEHLLEVISTLFLKLRSASFIFMKNFVLKLADLMNCVSQDKPDTYHLRDCIGSAVVAMGPERILTLIPISVHADNFTCSNVWLVPILKRHIAGSSLRYYMEHIVPLAKSFMRASHKVKKSVIGQDLLACAHGLWELLPSFCNYPVDTQKKFGSLAELLITLLKEDSSMHQNVAVALQLLVSQNRSALISEDNAGKSGSNAATDTLLEFRSVTSYSKKTATRNIGALASWSTELLQALVDLFVDSPAEKRLYIKDAVGCLASITDSSITKRILMSLLERLQLVNGRGEFEHLMSHGDELIGTEEGNISAKEKDVNRCVIMELASSLIEGAKEDLINLIYNYVVHIVKETDVLCHCEAYNALSRILKEHAWLCSSRYGEVIDLLLSQKPPTDVASLRNRFACFHILMVHMLEISLEEENAKAFLMLNEIILTLKDAKDEARKVAYDTLLVISSAFRNSSSAGSEESYHKLISMIMGYLSGPSPHIKSGAVSALSALVYEDADVCLKMPDLVPSLLSLLQNKAVEVIKAALGFVKVIVSSLQANDLQNLLSDITSGILLWSTVSRFHFRSKVTVILEIMIRKCGSAAVEFVTPEKYKNFVKTVLQNRHHKSTSKEAVSNDVETVVAGSSGKRVDKKHKELSSAFEENGSAPHRKRKRKNKENETPTSRKLHKSSGNDRGPKGAKRARPSKYEESTTGQPADIRKKRNFIDEQTNSGKKRKERSNLNKEGNTAKFRRHDKFGGKKRKS</sequence>
<dbReference type="Proteomes" id="UP000027138">
    <property type="component" value="Unassembled WGS sequence"/>
</dbReference>
<feature type="domain" description="RRP12 N-terminal HEAT" evidence="6">
    <location>
        <begin position="11"/>
        <end position="267"/>
    </location>
</feature>